<feature type="transmembrane region" description="Helical" evidence="1">
    <location>
        <begin position="132"/>
        <end position="156"/>
    </location>
</feature>
<feature type="transmembrane region" description="Helical" evidence="1">
    <location>
        <begin position="333"/>
        <end position="351"/>
    </location>
</feature>
<evidence type="ECO:0000256" key="1">
    <source>
        <dbReference type="SAM" id="Phobius"/>
    </source>
</evidence>
<feature type="transmembrane region" description="Helical" evidence="1">
    <location>
        <begin position="107"/>
        <end position="126"/>
    </location>
</feature>
<evidence type="ECO:0000313" key="2">
    <source>
        <dbReference type="EMBL" id="MBC5738147.1"/>
    </source>
</evidence>
<feature type="transmembrane region" description="Helical" evidence="1">
    <location>
        <begin position="64"/>
        <end position="86"/>
    </location>
</feature>
<keyword evidence="1" id="KW-0472">Membrane</keyword>
<protein>
    <submittedName>
        <fullName evidence="2">Putative ABC transporter permease</fullName>
    </submittedName>
</protein>
<sequence>MSSYQIAFLFFCYSFLGWVLETGTAAVRQRRYVDRSALFGPLCAVYGVAGVVITAGLQELRGNWLFLFLGSAIYATVVEWIAGHLLERITHTRWWDYSGRRWNLDGYICVSASVLWGVLGLAAIQWGNPLLVWLYGLLPGLVGKVLVWVLLGLLVIDALGSALALSGTVHKLPPVEAVGNRLEALAVRMGHWIVGRAERRIVSAHPEAQFVRAGKKEKSTVFAQGCSFYKIVLLFFIGAFLGDITETVFCRVTAGVWMSRSSVVWGPFSIVWGLAMALATLLLYKYKDRSDRFLFLAGTFLGGAYEYLCSVFTEVVFGTVFWDYSAIPFNLGGRINLLYCFFWGFAAVVWFRVVYPRISAWIEKIPMVAGKVLSWALIVFMVCNMAVSCLALARYNTRAAGQGAGSAWEAYMDEHYGDAKMERIYPNAIQTD</sequence>
<dbReference type="EMBL" id="JACOPQ010000012">
    <property type="protein sequence ID" value="MBC5738147.1"/>
    <property type="molecule type" value="Genomic_DNA"/>
</dbReference>
<feature type="transmembrane region" description="Helical" evidence="1">
    <location>
        <begin position="372"/>
        <end position="393"/>
    </location>
</feature>
<comment type="caution">
    <text evidence="2">The sequence shown here is derived from an EMBL/GenBank/DDBJ whole genome shotgun (WGS) entry which is preliminary data.</text>
</comment>
<accession>A0A8J6JMR8</accession>
<keyword evidence="3" id="KW-1185">Reference proteome</keyword>
<keyword evidence="1" id="KW-1133">Transmembrane helix</keyword>
<feature type="transmembrane region" description="Helical" evidence="1">
    <location>
        <begin position="262"/>
        <end position="284"/>
    </location>
</feature>
<feature type="transmembrane region" description="Helical" evidence="1">
    <location>
        <begin position="293"/>
        <end position="313"/>
    </location>
</feature>
<feature type="transmembrane region" description="Helical" evidence="1">
    <location>
        <begin position="6"/>
        <end position="27"/>
    </location>
</feature>
<feature type="transmembrane region" description="Helical" evidence="1">
    <location>
        <begin position="39"/>
        <end position="58"/>
    </location>
</feature>
<dbReference type="Proteomes" id="UP000607645">
    <property type="component" value="Unassembled WGS sequence"/>
</dbReference>
<proteinExistence type="predicted"/>
<feature type="transmembrane region" description="Helical" evidence="1">
    <location>
        <begin position="221"/>
        <end position="242"/>
    </location>
</feature>
<dbReference type="InterPro" id="IPR010540">
    <property type="entry name" value="CmpB_TMEM229"/>
</dbReference>
<dbReference type="Pfam" id="PF06541">
    <property type="entry name" value="ABC_trans_CmpB"/>
    <property type="match status" value="2"/>
</dbReference>
<evidence type="ECO:0000313" key="3">
    <source>
        <dbReference type="Proteomes" id="UP000607645"/>
    </source>
</evidence>
<reference evidence="2" key="1">
    <citation type="submission" date="2020-08" db="EMBL/GenBank/DDBJ databases">
        <title>Genome public.</title>
        <authorList>
            <person name="Liu C."/>
            <person name="Sun Q."/>
        </authorList>
    </citation>
    <scope>NUCLEOTIDE SEQUENCE</scope>
    <source>
        <strain evidence="2">NSJ-52</strain>
    </source>
</reference>
<keyword evidence="1" id="KW-0812">Transmembrane</keyword>
<name>A0A8J6JMR8_9FIRM</name>
<organism evidence="2 3">
    <name type="scientific">Lawsonibacter faecis</name>
    <dbReference type="NCBI Taxonomy" id="2763052"/>
    <lineage>
        <taxon>Bacteria</taxon>
        <taxon>Bacillati</taxon>
        <taxon>Bacillota</taxon>
        <taxon>Clostridia</taxon>
        <taxon>Eubacteriales</taxon>
        <taxon>Oscillospiraceae</taxon>
        <taxon>Lawsonibacter</taxon>
    </lineage>
</organism>
<dbReference type="AlphaFoldDB" id="A0A8J6JMR8"/>
<gene>
    <name evidence="2" type="ORF">H8S62_14130</name>
</gene>